<evidence type="ECO:0000313" key="3">
    <source>
        <dbReference type="EMBL" id="BDV35112.1"/>
    </source>
</evidence>
<dbReference type="EMBL" id="AP027142">
    <property type="protein sequence ID" value="BDV35112.1"/>
    <property type="molecule type" value="Genomic_DNA"/>
</dbReference>
<evidence type="ECO:0000313" key="4">
    <source>
        <dbReference type="Proteomes" id="UP001317629"/>
    </source>
</evidence>
<keyword evidence="4" id="KW-1185">Reference proteome</keyword>
<proteinExistence type="predicted"/>
<keyword evidence="1" id="KW-0175">Coiled coil</keyword>
<reference evidence="3 4" key="1">
    <citation type="journal article" date="2023" name="Int. J. Syst. Evol. Microbiol.">
        <title>Methylocystis iwaonis sp. nov., a type II methane-oxidizing bacterium from surface soil of a rice paddy field in Japan, and emended description of the genus Methylocystis (ex Whittenbury et al. 1970) Bowman et al. 1993.</title>
        <authorList>
            <person name="Kaise H."/>
            <person name="Sawadogo J.B."/>
            <person name="Alam M.S."/>
            <person name="Ueno C."/>
            <person name="Dianou D."/>
            <person name="Shinjo R."/>
            <person name="Asakawa S."/>
        </authorList>
    </citation>
    <scope>NUCLEOTIDE SEQUENCE [LARGE SCALE GENOMIC DNA]</scope>
    <source>
        <strain evidence="3 4">SS37A-Re</strain>
    </source>
</reference>
<dbReference type="InterPro" id="IPR010870">
    <property type="entry name" value="Porin_O/P"/>
</dbReference>
<organism evidence="3 4">
    <name type="scientific">Methylocystis iwaonis</name>
    <dbReference type="NCBI Taxonomy" id="2885079"/>
    <lineage>
        <taxon>Bacteria</taxon>
        <taxon>Pseudomonadati</taxon>
        <taxon>Pseudomonadota</taxon>
        <taxon>Alphaproteobacteria</taxon>
        <taxon>Hyphomicrobiales</taxon>
        <taxon>Methylocystaceae</taxon>
        <taxon>Methylocystis</taxon>
    </lineage>
</organism>
<sequence>MIKKYAVCGAALGALLSSSGAFGAADPGSIEKRMKALEAEMAKLRKEAKEAKAAAAAKSNVANLSHKGDVHAPPPVFVSFKNGLFVETEDKAYSFKVGGRIMVDGGGISQPLNGFSNQVGVRQIRLEVEGKAAQVWFYKLQYDFSGTGQVTGNNQVLGGMRDVYFGIQHPALSVPFAKDPLFVMVGNHFEPFSLESTSSSKFRTFIERAMAVEGIAPNRHLGISVGGYGDNWTGRIGVFSTSMEDASYTPGQNTPSRWGIPKAAGWVSTGGAQYVDVAGRFTYAPIKDEHNLLHFGVSGRYHSPNDATGANDDRVLRLGNRLRSEATVLGQGLLGTPDMSCGSYANGGLFGGIPFSAVAGHCTKHVTSYGFELAGAYGPFDMQAEYIATDYTRDNNKILQARASGVFAPGGSSSHFGGYYIYGQYWVTGEERAQAYSTSDKSGANFFEPKIKNPLSAGGFGAFSLAGRYSSVNLNSGPYSGSGLANMLAYTTYVQPSAATTAAIVNSGVYGGRQENVTTGFNWYPDKGVHLQFNWTHVLHVSAPLNDYNIVGAPMPGRQGFYYNGAHPDLFEARAQVYW</sequence>
<evidence type="ECO:0000256" key="2">
    <source>
        <dbReference type="SAM" id="SignalP"/>
    </source>
</evidence>
<accession>A0ABM8EB21</accession>
<dbReference type="InterPro" id="IPR023614">
    <property type="entry name" value="Porin_dom_sf"/>
</dbReference>
<dbReference type="RefSeq" id="WP_202073629.1">
    <property type="nucleotide sequence ID" value="NZ_AP027142.1"/>
</dbReference>
<dbReference type="Gene3D" id="2.40.160.10">
    <property type="entry name" value="Porin"/>
    <property type="match status" value="1"/>
</dbReference>
<feature type="chain" id="PRO_5045666247" evidence="2">
    <location>
        <begin position="24"/>
        <end position="579"/>
    </location>
</feature>
<feature type="coiled-coil region" evidence="1">
    <location>
        <begin position="34"/>
        <end position="61"/>
    </location>
</feature>
<name>A0ABM8EB21_9HYPH</name>
<dbReference type="Proteomes" id="UP001317629">
    <property type="component" value="Chromosome"/>
</dbReference>
<gene>
    <name evidence="3" type="primary">oprP</name>
    <name evidence="3" type="ORF">SS37A_26410</name>
</gene>
<evidence type="ECO:0000256" key="1">
    <source>
        <dbReference type="SAM" id="Coils"/>
    </source>
</evidence>
<dbReference type="Pfam" id="PF07396">
    <property type="entry name" value="Porin_O_P"/>
    <property type="match status" value="2"/>
</dbReference>
<protein>
    <submittedName>
        <fullName evidence="3">Porin P</fullName>
    </submittedName>
</protein>
<keyword evidence="2" id="KW-0732">Signal</keyword>
<feature type="signal peptide" evidence="2">
    <location>
        <begin position="1"/>
        <end position="23"/>
    </location>
</feature>